<organism evidence="1">
    <name type="scientific">hydrothermal vent metagenome</name>
    <dbReference type="NCBI Taxonomy" id="652676"/>
    <lineage>
        <taxon>unclassified sequences</taxon>
        <taxon>metagenomes</taxon>
        <taxon>ecological metagenomes</taxon>
    </lineage>
</organism>
<protein>
    <submittedName>
        <fullName evidence="1">Uncharacterized protein</fullName>
    </submittedName>
</protein>
<evidence type="ECO:0000313" key="1">
    <source>
        <dbReference type="EMBL" id="VAX10025.1"/>
    </source>
</evidence>
<name>A0A3B1BUJ6_9ZZZZ</name>
<sequence length="289" mass="33904">MRFIKWLVFILVIPLVVYAGLLYQNNRSADALSKVEMQRSLDSGISWLFERKEKILNEANPMLWWMLQQSAEISGDPRLKELFAGYETRYLKDNRKNIWRPLFYKNTWSPVRYESIRDFPYYNKHFLYALSCDKDLEQHAEIGEQNQPEFCNSHPLRPACVTHQLMGIRMLQRKKCGDTEKLRQIVSVLQGKIENQLFYDPRVVDVYLQRVLMLIETGTLERVKPSWLRKVFKAQSDEGGWSNFEPLFPLYGGQSLGFSQHGVSIRTRRDGFHTTAQGVMIMSLLLAEK</sequence>
<reference evidence="1" key="1">
    <citation type="submission" date="2018-06" db="EMBL/GenBank/DDBJ databases">
        <authorList>
            <person name="Zhirakovskaya E."/>
        </authorList>
    </citation>
    <scope>NUCLEOTIDE SEQUENCE</scope>
</reference>
<dbReference type="EMBL" id="UOFY01000043">
    <property type="protein sequence ID" value="VAX10025.1"/>
    <property type="molecule type" value="Genomic_DNA"/>
</dbReference>
<proteinExistence type="predicted"/>
<dbReference type="AlphaFoldDB" id="A0A3B1BUJ6"/>
<accession>A0A3B1BUJ6</accession>
<gene>
    <name evidence="1" type="ORF">MNBD_GAMMA25-236</name>
</gene>